<reference evidence="3" key="1">
    <citation type="submission" date="2023-06" db="EMBL/GenBank/DDBJ databases">
        <title>Survivors Of The Sea: Transcriptome response of Skeletonema marinoi to long-term dormancy.</title>
        <authorList>
            <person name="Pinder M.I.M."/>
            <person name="Kourtchenko O."/>
            <person name="Robertson E.K."/>
            <person name="Larsson T."/>
            <person name="Maumus F."/>
            <person name="Osuna-Cruz C.M."/>
            <person name="Vancaester E."/>
            <person name="Stenow R."/>
            <person name="Vandepoele K."/>
            <person name="Ploug H."/>
            <person name="Bruchert V."/>
            <person name="Godhe A."/>
            <person name="Topel M."/>
        </authorList>
    </citation>
    <scope>NUCLEOTIDE SEQUENCE</scope>
    <source>
        <strain evidence="3">R05AC</strain>
    </source>
</reference>
<evidence type="ECO:0008006" key="5">
    <source>
        <dbReference type="Google" id="ProtNLM"/>
    </source>
</evidence>
<proteinExistence type="predicted"/>
<comment type="caution">
    <text evidence="3">The sequence shown here is derived from an EMBL/GenBank/DDBJ whole genome shotgun (WGS) entry which is preliminary data.</text>
</comment>
<dbReference type="Proteomes" id="UP001224775">
    <property type="component" value="Unassembled WGS sequence"/>
</dbReference>
<sequence>MSSQAKVDGSTAQLDMEDPPPSLPTPPKRQKASSLSNVSRTVVVLLLSLGIVIGGGIVGIAGHISSRDIQQQNAVAIIREGPDNQGKAGKTPPPVVCGSTVQCGQTFTGEVKLTEDLYCPQTTSGNCAITLEGEDAVLDCNQYMIDGDDNSPGNGICLLNSASAINCYVQKFLVGIYVENGGEVNECEVMFNIYGIKVENEASSTTKIKMKISNTYIHDNGDSGIYFVGSGESPESSETSIEVNNVKSNHNGGNGMSVGGRNVKLEVQVTDSETSNNDNSGIK</sequence>
<gene>
    <name evidence="3" type="ORF">QTG54_015931</name>
</gene>
<dbReference type="InterPro" id="IPR011050">
    <property type="entry name" value="Pectin_lyase_fold/virulence"/>
</dbReference>
<protein>
    <recommendedName>
        <fullName evidence="5">Right handed beta helix domain-containing protein</fullName>
    </recommendedName>
</protein>
<organism evidence="3 4">
    <name type="scientific">Skeletonema marinoi</name>
    <dbReference type="NCBI Taxonomy" id="267567"/>
    <lineage>
        <taxon>Eukaryota</taxon>
        <taxon>Sar</taxon>
        <taxon>Stramenopiles</taxon>
        <taxon>Ochrophyta</taxon>
        <taxon>Bacillariophyta</taxon>
        <taxon>Coscinodiscophyceae</taxon>
        <taxon>Thalassiosirophycidae</taxon>
        <taxon>Thalassiosirales</taxon>
        <taxon>Skeletonemataceae</taxon>
        <taxon>Skeletonema</taxon>
        <taxon>Skeletonema marinoi-dohrnii complex</taxon>
    </lineage>
</organism>
<feature type="compositionally biased region" description="Polar residues" evidence="1">
    <location>
        <begin position="1"/>
        <end position="13"/>
    </location>
</feature>
<evidence type="ECO:0000256" key="1">
    <source>
        <dbReference type="SAM" id="MobiDB-lite"/>
    </source>
</evidence>
<keyword evidence="4" id="KW-1185">Reference proteome</keyword>
<keyword evidence="2" id="KW-0812">Transmembrane</keyword>
<feature type="transmembrane region" description="Helical" evidence="2">
    <location>
        <begin position="38"/>
        <end position="62"/>
    </location>
</feature>
<accession>A0AAD8XTV0</accession>
<dbReference type="AlphaFoldDB" id="A0AAD8XTV0"/>
<keyword evidence="2" id="KW-1133">Transmembrane helix</keyword>
<dbReference type="EMBL" id="JATAAI010000050">
    <property type="protein sequence ID" value="KAK1733372.1"/>
    <property type="molecule type" value="Genomic_DNA"/>
</dbReference>
<evidence type="ECO:0000313" key="4">
    <source>
        <dbReference type="Proteomes" id="UP001224775"/>
    </source>
</evidence>
<dbReference type="SUPFAM" id="SSF51126">
    <property type="entry name" value="Pectin lyase-like"/>
    <property type="match status" value="1"/>
</dbReference>
<feature type="region of interest" description="Disordered" evidence="1">
    <location>
        <begin position="1"/>
        <end position="34"/>
    </location>
</feature>
<name>A0AAD8XTV0_9STRA</name>
<evidence type="ECO:0000256" key="2">
    <source>
        <dbReference type="SAM" id="Phobius"/>
    </source>
</evidence>
<keyword evidence="2" id="KW-0472">Membrane</keyword>
<evidence type="ECO:0000313" key="3">
    <source>
        <dbReference type="EMBL" id="KAK1733372.1"/>
    </source>
</evidence>